<sequence>MSSTALQSLSTAPISCLKQQRPKQQHRMIPATRIQQSIVNSWKPLVGRGDTVSAAVGIEKGGCKLPLSILAIIFPTTTYT</sequence>
<accession>A0AAV2GJM1</accession>
<dbReference type="Proteomes" id="UP001497516">
    <property type="component" value="Chromosome 9"/>
</dbReference>
<protein>
    <submittedName>
        <fullName evidence="1">Uncharacterized protein</fullName>
    </submittedName>
</protein>
<keyword evidence="2" id="KW-1185">Reference proteome</keyword>
<name>A0AAV2GJM1_9ROSI</name>
<evidence type="ECO:0000313" key="2">
    <source>
        <dbReference type="Proteomes" id="UP001497516"/>
    </source>
</evidence>
<proteinExistence type="predicted"/>
<evidence type="ECO:0000313" key="1">
    <source>
        <dbReference type="EMBL" id="CAL1410377.1"/>
    </source>
</evidence>
<reference evidence="1 2" key="1">
    <citation type="submission" date="2024-04" db="EMBL/GenBank/DDBJ databases">
        <authorList>
            <person name="Fracassetti M."/>
        </authorList>
    </citation>
    <scope>NUCLEOTIDE SEQUENCE [LARGE SCALE GENOMIC DNA]</scope>
</reference>
<organism evidence="1 2">
    <name type="scientific">Linum trigynum</name>
    <dbReference type="NCBI Taxonomy" id="586398"/>
    <lineage>
        <taxon>Eukaryota</taxon>
        <taxon>Viridiplantae</taxon>
        <taxon>Streptophyta</taxon>
        <taxon>Embryophyta</taxon>
        <taxon>Tracheophyta</taxon>
        <taxon>Spermatophyta</taxon>
        <taxon>Magnoliopsida</taxon>
        <taxon>eudicotyledons</taxon>
        <taxon>Gunneridae</taxon>
        <taxon>Pentapetalae</taxon>
        <taxon>rosids</taxon>
        <taxon>fabids</taxon>
        <taxon>Malpighiales</taxon>
        <taxon>Linaceae</taxon>
        <taxon>Linum</taxon>
    </lineage>
</organism>
<dbReference type="EMBL" id="OZ034822">
    <property type="protein sequence ID" value="CAL1410377.1"/>
    <property type="molecule type" value="Genomic_DNA"/>
</dbReference>
<dbReference type="AlphaFoldDB" id="A0AAV2GJM1"/>
<gene>
    <name evidence="1" type="ORF">LTRI10_LOCUS49800</name>
</gene>